<dbReference type="Gene3D" id="3.40.630.10">
    <property type="entry name" value="Zn peptidases"/>
    <property type="match status" value="1"/>
</dbReference>
<keyword evidence="8" id="KW-0963">Cytoplasm</keyword>
<comment type="caution">
    <text evidence="10">The sequence shown here is derived from an EMBL/GenBank/DDBJ whole genome shotgun (WGS) entry which is preliminary data.</text>
</comment>
<dbReference type="EC" id="3.4.11.1" evidence="8"/>
<dbReference type="Pfam" id="PF02789">
    <property type="entry name" value="Peptidase_M17_N"/>
    <property type="match status" value="1"/>
</dbReference>
<dbReference type="Pfam" id="PF00883">
    <property type="entry name" value="Peptidase_M17"/>
    <property type="match status" value="1"/>
</dbReference>
<dbReference type="PRINTS" id="PR00481">
    <property type="entry name" value="LAMNOPPTDASE"/>
</dbReference>
<dbReference type="SUPFAM" id="SSF53187">
    <property type="entry name" value="Zn-dependent exopeptidases"/>
    <property type="match status" value="1"/>
</dbReference>
<comment type="similarity">
    <text evidence="3 8">Belongs to the peptidase M17 family.</text>
</comment>
<dbReference type="HAMAP" id="MF_00181">
    <property type="entry name" value="Cytosol_peptidase_M17"/>
    <property type="match status" value="1"/>
</dbReference>
<dbReference type="InterPro" id="IPR000819">
    <property type="entry name" value="Peptidase_M17_C"/>
</dbReference>
<keyword evidence="5 8" id="KW-0645">Protease</keyword>
<evidence type="ECO:0000256" key="4">
    <source>
        <dbReference type="ARBA" id="ARBA00022438"/>
    </source>
</evidence>
<name>A0A6L9SB12_9ACTN</name>
<dbReference type="GO" id="GO:0005737">
    <property type="term" value="C:cytoplasm"/>
    <property type="evidence" value="ECO:0007669"/>
    <property type="project" value="UniProtKB-SubCell"/>
</dbReference>
<evidence type="ECO:0000259" key="9">
    <source>
        <dbReference type="PROSITE" id="PS00631"/>
    </source>
</evidence>
<dbReference type="GO" id="GO:0006508">
    <property type="term" value="P:proteolysis"/>
    <property type="evidence" value="ECO:0007669"/>
    <property type="project" value="UniProtKB-KW"/>
</dbReference>
<dbReference type="CDD" id="cd00433">
    <property type="entry name" value="Peptidase_M17"/>
    <property type="match status" value="1"/>
</dbReference>
<keyword evidence="4 8" id="KW-0031">Aminopeptidase</keyword>
<comment type="subcellular location">
    <subcellularLocation>
        <location evidence="8">Cytoplasm</location>
    </subcellularLocation>
</comment>
<feature type="binding site" evidence="8">
    <location>
        <position position="286"/>
    </location>
    <ligand>
        <name>Mn(2+)</name>
        <dbReference type="ChEBI" id="CHEBI:29035"/>
        <label>2</label>
    </ligand>
</feature>
<dbReference type="EC" id="3.4.11.10" evidence="8"/>
<proteinExistence type="inferred from homology"/>
<keyword evidence="11" id="KW-1185">Reference proteome</keyword>
<reference evidence="10 11" key="1">
    <citation type="submission" date="2020-02" db="EMBL/GenBank/DDBJ databases">
        <authorList>
            <person name="Li X.-J."/>
            <person name="Han X.-M."/>
        </authorList>
    </citation>
    <scope>NUCLEOTIDE SEQUENCE [LARGE SCALE GENOMIC DNA]</scope>
    <source>
        <strain evidence="10 11">CCTCC AB 2017055</strain>
    </source>
</reference>
<feature type="binding site" evidence="8">
    <location>
        <position position="347"/>
    </location>
    <ligand>
        <name>Mn(2+)</name>
        <dbReference type="ChEBI" id="CHEBI:29035"/>
        <label>1</label>
    </ligand>
</feature>
<organism evidence="10 11">
    <name type="scientific">Phytoactinopolyspora halotolerans</name>
    <dbReference type="NCBI Taxonomy" id="1981512"/>
    <lineage>
        <taxon>Bacteria</taxon>
        <taxon>Bacillati</taxon>
        <taxon>Actinomycetota</taxon>
        <taxon>Actinomycetes</taxon>
        <taxon>Jiangellales</taxon>
        <taxon>Jiangellaceae</taxon>
        <taxon>Phytoactinopolyspora</taxon>
    </lineage>
</organism>
<dbReference type="PANTHER" id="PTHR11963">
    <property type="entry name" value="LEUCINE AMINOPEPTIDASE-RELATED"/>
    <property type="match status" value="1"/>
</dbReference>
<protein>
    <recommendedName>
        <fullName evidence="8">Probable cytosol aminopeptidase</fullName>
        <ecNumber evidence="8">3.4.11.1</ecNumber>
    </recommendedName>
    <alternativeName>
        <fullName evidence="8">Leucine aminopeptidase</fullName>
        <shortName evidence="8">LAP</shortName>
        <ecNumber evidence="8">3.4.11.10</ecNumber>
    </alternativeName>
    <alternativeName>
        <fullName evidence="8">Leucyl aminopeptidase</fullName>
    </alternativeName>
</protein>
<keyword evidence="8" id="KW-0464">Manganese</keyword>
<evidence type="ECO:0000313" key="10">
    <source>
        <dbReference type="EMBL" id="NEE01762.1"/>
    </source>
</evidence>
<comment type="catalytic activity">
    <reaction evidence="1 8">
        <text>Release of an N-terminal amino acid, Xaa-|-Yaa-, in which Xaa is preferably Leu, but may be other amino acids including Pro although not Arg or Lys, and Yaa may be Pro. Amino acid amides and methyl esters are also readily hydrolyzed, but rates on arylamides are exceedingly low.</text>
        <dbReference type="EC" id="3.4.11.1"/>
    </reaction>
</comment>
<dbReference type="PANTHER" id="PTHR11963:SF23">
    <property type="entry name" value="CYTOSOL AMINOPEPTIDASE"/>
    <property type="match status" value="1"/>
</dbReference>
<dbReference type="Gene3D" id="3.40.220.10">
    <property type="entry name" value="Leucine Aminopeptidase, subunit E, domain 1"/>
    <property type="match status" value="1"/>
</dbReference>
<evidence type="ECO:0000256" key="3">
    <source>
        <dbReference type="ARBA" id="ARBA00009528"/>
    </source>
</evidence>
<keyword evidence="6 8" id="KW-0378">Hydrolase</keyword>
<dbReference type="InterPro" id="IPR008283">
    <property type="entry name" value="Peptidase_M17_N"/>
</dbReference>
<dbReference type="GO" id="GO:0070006">
    <property type="term" value="F:metalloaminopeptidase activity"/>
    <property type="evidence" value="ECO:0007669"/>
    <property type="project" value="InterPro"/>
</dbReference>
<feature type="binding site" evidence="8">
    <location>
        <position position="268"/>
    </location>
    <ligand>
        <name>Mn(2+)</name>
        <dbReference type="ChEBI" id="CHEBI:29035"/>
        <label>2</label>
    </ligand>
</feature>
<evidence type="ECO:0000256" key="8">
    <source>
        <dbReference type="HAMAP-Rule" id="MF_00181"/>
    </source>
</evidence>
<dbReference type="AlphaFoldDB" id="A0A6L9SB12"/>
<dbReference type="InterPro" id="IPR043472">
    <property type="entry name" value="Macro_dom-like"/>
</dbReference>
<accession>A0A6L9SB12</accession>
<dbReference type="PROSITE" id="PS00631">
    <property type="entry name" value="CYTOSOL_AP"/>
    <property type="match status" value="1"/>
</dbReference>
<dbReference type="Proteomes" id="UP000475214">
    <property type="component" value="Unassembled WGS sequence"/>
</dbReference>
<evidence type="ECO:0000256" key="1">
    <source>
        <dbReference type="ARBA" id="ARBA00000135"/>
    </source>
</evidence>
<evidence type="ECO:0000256" key="2">
    <source>
        <dbReference type="ARBA" id="ARBA00000967"/>
    </source>
</evidence>
<feature type="binding site" evidence="8">
    <location>
        <position position="345"/>
    </location>
    <ligand>
        <name>Mn(2+)</name>
        <dbReference type="ChEBI" id="CHEBI:29035"/>
        <label>1</label>
    </ligand>
</feature>
<gene>
    <name evidence="8" type="primary">pepA</name>
    <name evidence="10" type="ORF">G1H10_16435</name>
</gene>
<evidence type="ECO:0000256" key="7">
    <source>
        <dbReference type="ARBA" id="ARBA00049972"/>
    </source>
</evidence>
<evidence type="ECO:0000313" key="11">
    <source>
        <dbReference type="Proteomes" id="UP000475214"/>
    </source>
</evidence>
<evidence type="ECO:0000256" key="5">
    <source>
        <dbReference type="ARBA" id="ARBA00022670"/>
    </source>
</evidence>
<feature type="binding site" evidence="8">
    <location>
        <position position="347"/>
    </location>
    <ligand>
        <name>Mn(2+)</name>
        <dbReference type="ChEBI" id="CHEBI:29035"/>
        <label>2</label>
    </ligand>
</feature>
<feature type="binding site" evidence="8">
    <location>
        <position position="263"/>
    </location>
    <ligand>
        <name>Mn(2+)</name>
        <dbReference type="ChEBI" id="CHEBI:29035"/>
        <label>2</label>
    </ligand>
</feature>
<comment type="catalytic activity">
    <reaction evidence="2 8">
        <text>Release of an N-terminal amino acid, preferentially leucine, but not glutamic or aspartic acids.</text>
        <dbReference type="EC" id="3.4.11.10"/>
    </reaction>
</comment>
<evidence type="ECO:0000256" key="6">
    <source>
        <dbReference type="ARBA" id="ARBA00022801"/>
    </source>
</evidence>
<feature type="binding site" evidence="8">
    <location>
        <position position="268"/>
    </location>
    <ligand>
        <name>Mn(2+)</name>
        <dbReference type="ChEBI" id="CHEBI:29035"/>
        <label>1</label>
    </ligand>
</feature>
<sequence>MTAITLSSANPTGLKVDAVVIGTTSGDDGPGLLAGAESVDKAFKGTLAETLRQLGATGKADEVIKLPTMGKVKAPVVVAVGVGSPGAAGTPARREEIRRAAGAAARALGGIKSAAFALPVDGEDEAAAVAEGVLLGAYSFDEYKSDTAKEPLESATLVGPGVKAKAAKDAVTRAEAVATAVNRARDWVNMPPRDLSPKVFAEISSKLGKAAKLNVEVLDEKALAKGGYGGLIGVGQGSANPPRLVRLSYRPTRAKKHVVLVGKGITFDSGGLSLKPSDSMATMKCDMGGAAAVVAAVLAVAELAPRVAVTAYAAMAENMPSGDAQRPSDVITIYGGKTVEVLNTDAEGRLVLADALVRSADDEPDLIVDVATLTGAAVVALGPRVSGIMSNDDELSGQVHDAAERAGEAMWPLPLPAELRSKLDSAVADIANVGDRNGGALQAGLFLQEFVPDGVAWAHLDIAGPAFNDAEPYGYTPKGGTGAAVRTLVQVVDDVAEGRL</sequence>
<comment type="cofactor">
    <cofactor evidence="8">
        <name>Mn(2+)</name>
        <dbReference type="ChEBI" id="CHEBI:29035"/>
    </cofactor>
    <text evidence="8">Binds 2 manganese ions per subunit.</text>
</comment>
<comment type="function">
    <text evidence="7 8">Presumably involved in the processing and regular turnover of intracellular proteins. Catalyzes the removal of unsubstituted N-terminal amino acids from various peptides.</text>
</comment>
<dbReference type="EMBL" id="JAAGOA010000011">
    <property type="protein sequence ID" value="NEE01762.1"/>
    <property type="molecule type" value="Genomic_DNA"/>
</dbReference>
<feature type="domain" description="Cytosol aminopeptidase" evidence="9">
    <location>
        <begin position="343"/>
        <end position="350"/>
    </location>
</feature>
<dbReference type="SUPFAM" id="SSF52949">
    <property type="entry name" value="Macro domain-like"/>
    <property type="match status" value="1"/>
</dbReference>
<dbReference type="GO" id="GO:0030145">
    <property type="term" value="F:manganese ion binding"/>
    <property type="evidence" value="ECO:0007669"/>
    <property type="project" value="UniProtKB-UniRule"/>
</dbReference>
<keyword evidence="8" id="KW-0479">Metal-binding</keyword>
<feature type="active site" evidence="8">
    <location>
        <position position="275"/>
    </location>
</feature>
<dbReference type="InterPro" id="IPR011356">
    <property type="entry name" value="Leucine_aapep/pepB"/>
</dbReference>
<dbReference type="RefSeq" id="WP_163739713.1">
    <property type="nucleotide sequence ID" value="NZ_JAAGOA010000011.1"/>
</dbReference>
<dbReference type="InterPro" id="IPR023042">
    <property type="entry name" value="Peptidase_M17_leu_NH2_pept"/>
</dbReference>
<dbReference type="NCBIfam" id="NF002073">
    <property type="entry name" value="PRK00913.1-2"/>
    <property type="match status" value="1"/>
</dbReference>
<feature type="active site" evidence="8">
    <location>
        <position position="349"/>
    </location>
</feature>